<sequence>MSHVQHEHPLAIKAATEVDPLILANALDHIRKTAGKSRTSTRRLRWIEQRALFALRGDEYRDIDLDLPKDAGPNTQEKLKRRMDFHIAVKHAHAEALRQLVDVCERMDLHGSDQQPSEEEYQQVLAVARGLLASGNQLKNGADRHSDEPVQLVPELALHLPTELRDDQLLRIYSDPLAAGQGSRGAPGLKDDVRGSSHLQHDSSGVERHGRECSDGEARP</sequence>
<dbReference type="RefSeq" id="WP_301815205.1">
    <property type="nucleotide sequence ID" value="NZ_JAUJZH010000034.1"/>
</dbReference>
<feature type="compositionally biased region" description="Basic and acidic residues" evidence="1">
    <location>
        <begin position="189"/>
        <end position="220"/>
    </location>
</feature>
<evidence type="ECO:0000313" key="3">
    <source>
        <dbReference type="Proteomes" id="UP001169027"/>
    </source>
</evidence>
<evidence type="ECO:0000313" key="2">
    <source>
        <dbReference type="EMBL" id="MDO1536981.1"/>
    </source>
</evidence>
<organism evidence="2 3">
    <name type="scientific">Variovorax ginsengisoli</name>
    <dbReference type="NCBI Taxonomy" id="363844"/>
    <lineage>
        <taxon>Bacteria</taxon>
        <taxon>Pseudomonadati</taxon>
        <taxon>Pseudomonadota</taxon>
        <taxon>Betaproteobacteria</taxon>
        <taxon>Burkholderiales</taxon>
        <taxon>Comamonadaceae</taxon>
        <taxon>Variovorax</taxon>
    </lineage>
</organism>
<dbReference type="EMBL" id="JAUKVY010000034">
    <property type="protein sequence ID" value="MDO1536981.1"/>
    <property type="molecule type" value="Genomic_DNA"/>
</dbReference>
<evidence type="ECO:0000256" key="1">
    <source>
        <dbReference type="SAM" id="MobiDB-lite"/>
    </source>
</evidence>
<dbReference type="Proteomes" id="UP001169027">
    <property type="component" value="Unassembled WGS sequence"/>
</dbReference>
<protein>
    <submittedName>
        <fullName evidence="2">Uncharacterized protein</fullName>
    </submittedName>
</protein>
<comment type="caution">
    <text evidence="2">The sequence shown here is derived from an EMBL/GenBank/DDBJ whole genome shotgun (WGS) entry which is preliminary data.</text>
</comment>
<accession>A0ABT8SDI2</accession>
<feature type="region of interest" description="Disordered" evidence="1">
    <location>
        <begin position="178"/>
        <end position="220"/>
    </location>
</feature>
<proteinExistence type="predicted"/>
<keyword evidence="3" id="KW-1185">Reference proteome</keyword>
<reference evidence="2" key="1">
    <citation type="submission" date="2023-06" db="EMBL/GenBank/DDBJ databases">
        <authorList>
            <person name="Jiang Y."/>
            <person name="Liu Q."/>
        </authorList>
    </citation>
    <scope>NUCLEOTIDE SEQUENCE</scope>
    <source>
        <strain evidence="2">CGMCC 1.12090</strain>
    </source>
</reference>
<name>A0ABT8SDI2_9BURK</name>
<gene>
    <name evidence="2" type="ORF">Q2T77_32420</name>
</gene>